<dbReference type="SUPFAM" id="SSF53098">
    <property type="entry name" value="Ribonuclease H-like"/>
    <property type="match status" value="1"/>
</dbReference>
<dbReference type="InterPro" id="IPR044730">
    <property type="entry name" value="RNase_H-like_dom_plant"/>
</dbReference>
<proteinExistence type="predicted"/>
<evidence type="ECO:0000259" key="1">
    <source>
        <dbReference type="Pfam" id="PF13456"/>
    </source>
</evidence>
<feature type="non-terminal residue" evidence="2">
    <location>
        <position position="1"/>
    </location>
</feature>
<evidence type="ECO:0000313" key="2">
    <source>
        <dbReference type="EMBL" id="TVU26789.1"/>
    </source>
</evidence>
<dbReference type="InterPro" id="IPR036397">
    <property type="entry name" value="RNaseH_sf"/>
</dbReference>
<dbReference type="EMBL" id="RWGY01000013">
    <property type="protein sequence ID" value="TVU26789.1"/>
    <property type="molecule type" value="Genomic_DNA"/>
</dbReference>
<dbReference type="InterPro" id="IPR053151">
    <property type="entry name" value="RNase_H-like"/>
</dbReference>
<gene>
    <name evidence="2" type="ORF">EJB05_29353</name>
</gene>
<dbReference type="PANTHER" id="PTHR47723:SF24">
    <property type="entry name" value="RNASE H TYPE-1 DOMAIN-CONTAINING PROTEIN"/>
    <property type="match status" value="1"/>
</dbReference>
<reference evidence="2 3" key="1">
    <citation type="journal article" date="2019" name="Sci. Rep.">
        <title>A high-quality genome of Eragrostis curvula grass provides insights into Poaceae evolution and supports new strategies to enhance forage quality.</title>
        <authorList>
            <person name="Carballo J."/>
            <person name="Santos B.A.C.M."/>
            <person name="Zappacosta D."/>
            <person name="Garbus I."/>
            <person name="Selva J.P."/>
            <person name="Gallo C.A."/>
            <person name="Diaz A."/>
            <person name="Albertini E."/>
            <person name="Caccamo M."/>
            <person name="Echenique V."/>
        </authorList>
    </citation>
    <scope>NUCLEOTIDE SEQUENCE [LARGE SCALE GENOMIC DNA]</scope>
    <source>
        <strain evidence="3">cv. Victoria</strain>
        <tissue evidence="2">Leaf</tissue>
    </source>
</reference>
<evidence type="ECO:0000313" key="3">
    <source>
        <dbReference type="Proteomes" id="UP000324897"/>
    </source>
</evidence>
<protein>
    <recommendedName>
        <fullName evidence="1">RNase H type-1 domain-containing protein</fullName>
    </recommendedName>
</protein>
<dbReference type="OrthoDB" id="675217at2759"/>
<dbReference type="Pfam" id="PF13456">
    <property type="entry name" value="RVT_3"/>
    <property type="match status" value="1"/>
</dbReference>
<dbReference type="CDD" id="cd06222">
    <property type="entry name" value="RNase_H_like"/>
    <property type="match status" value="1"/>
</dbReference>
<name>A0A5J9USF4_9POAL</name>
<dbReference type="AlphaFoldDB" id="A0A5J9USF4"/>
<comment type="caution">
    <text evidence="2">The sequence shown here is derived from an EMBL/GenBank/DDBJ whole genome shotgun (WGS) entry which is preliminary data.</text>
</comment>
<dbReference type="Proteomes" id="UP000324897">
    <property type="component" value="Chromosome 2"/>
</dbReference>
<sequence>MAHVASGGARDRGALNGWQGCILDPSLSRVRSQGVVGETLVSVSPWNKSSIYFARLVGTPVWCQRQDCGGGAMEAAPLEEWVMLAFCFKDVDKVVRVGPGSSIDIWEDNWLPGIDTLKPRVRLEEAQVAMVNELFIPGTRVWNQILVKESFIAMDAEEVLKVMPPIHGDSEFYAWAFEKNGYYSVRSAYRVLKKEAEQRQVLKENVGATSDGSHWRRHVTRESYCEACGDPSESLHHVAMECTYARRFWEAVRETTGVKLPALHPMTWAKDILSGHFCSGDDANLIVCGVWSLWTGRNARNHGAKQWSPSAAARHVAKLLEDLVCMKEDTTPQQVRRHERWIPPDTGWVKVNSDGAFLMNTSTGASGVIVRNERGDTPAVEGRWMEHLPDALTAEASAARHGLSLAVALGYDKVILEVDNSSLATSIRTDAPNLSTISGLCQEIKELGRSFVDFNVSLVGREANSAAHCCGKMPTSSNRVCSCVGYTPDWLHGVVTNDCNSVEF</sequence>
<dbReference type="InterPro" id="IPR012337">
    <property type="entry name" value="RNaseH-like_sf"/>
</dbReference>
<dbReference type="Gene3D" id="3.30.420.10">
    <property type="entry name" value="Ribonuclease H-like superfamily/Ribonuclease H"/>
    <property type="match status" value="1"/>
</dbReference>
<accession>A0A5J9USF4</accession>
<dbReference type="GO" id="GO:0003676">
    <property type="term" value="F:nucleic acid binding"/>
    <property type="evidence" value="ECO:0007669"/>
    <property type="project" value="InterPro"/>
</dbReference>
<dbReference type="Gramene" id="TVU26789">
    <property type="protein sequence ID" value="TVU26789"/>
    <property type="gene ID" value="EJB05_29353"/>
</dbReference>
<keyword evidence="3" id="KW-1185">Reference proteome</keyword>
<dbReference type="InterPro" id="IPR002156">
    <property type="entry name" value="RNaseH_domain"/>
</dbReference>
<dbReference type="PANTHER" id="PTHR47723">
    <property type="entry name" value="OS05G0353850 PROTEIN"/>
    <property type="match status" value="1"/>
</dbReference>
<dbReference type="GO" id="GO:0004523">
    <property type="term" value="F:RNA-DNA hybrid ribonuclease activity"/>
    <property type="evidence" value="ECO:0007669"/>
    <property type="project" value="InterPro"/>
</dbReference>
<organism evidence="2 3">
    <name type="scientific">Eragrostis curvula</name>
    <name type="common">weeping love grass</name>
    <dbReference type="NCBI Taxonomy" id="38414"/>
    <lineage>
        <taxon>Eukaryota</taxon>
        <taxon>Viridiplantae</taxon>
        <taxon>Streptophyta</taxon>
        <taxon>Embryophyta</taxon>
        <taxon>Tracheophyta</taxon>
        <taxon>Spermatophyta</taxon>
        <taxon>Magnoliopsida</taxon>
        <taxon>Liliopsida</taxon>
        <taxon>Poales</taxon>
        <taxon>Poaceae</taxon>
        <taxon>PACMAD clade</taxon>
        <taxon>Chloridoideae</taxon>
        <taxon>Eragrostideae</taxon>
        <taxon>Eragrostidinae</taxon>
        <taxon>Eragrostis</taxon>
    </lineage>
</organism>
<feature type="domain" description="RNase H type-1" evidence="1">
    <location>
        <begin position="352"/>
        <end position="473"/>
    </location>
</feature>